<feature type="domain" description="Acyl-CoA dehydrogenase C-terminal" evidence="4">
    <location>
        <begin position="249"/>
        <end position="372"/>
    </location>
</feature>
<protein>
    <submittedName>
        <fullName evidence="5">3-hydroxy-9,10-secoandrosta-1,3,5(10)-triene-9,17-dione monooxygenase</fullName>
    </submittedName>
</protein>
<keyword evidence="1" id="KW-0560">Oxidoreductase</keyword>
<name>A0A1N7NX88_9BACL</name>
<dbReference type="InterPro" id="IPR037069">
    <property type="entry name" value="AcylCoA_DH/ox_N_sf"/>
</dbReference>
<dbReference type="STRING" id="252246.SAMN05421799_11039"/>
<dbReference type="Gene3D" id="1.10.540.10">
    <property type="entry name" value="Acyl-CoA dehydrogenase/oxidase, N-terminal domain"/>
    <property type="match status" value="1"/>
</dbReference>
<dbReference type="RefSeq" id="WP_076348205.1">
    <property type="nucleotide sequence ID" value="NZ_FTOO01000010.1"/>
</dbReference>
<dbReference type="InterPro" id="IPR009100">
    <property type="entry name" value="AcylCoA_DH/oxidase_NM_dom_sf"/>
</dbReference>
<dbReference type="AlphaFoldDB" id="A0A1N7NX88"/>
<dbReference type="GO" id="GO:0005737">
    <property type="term" value="C:cytoplasm"/>
    <property type="evidence" value="ECO:0007669"/>
    <property type="project" value="TreeGrafter"/>
</dbReference>
<proteinExistence type="inferred from homology"/>
<evidence type="ECO:0000259" key="3">
    <source>
        <dbReference type="Pfam" id="PF02771"/>
    </source>
</evidence>
<dbReference type="PANTHER" id="PTHR48083">
    <property type="entry name" value="MEDIUM-CHAIN SPECIFIC ACYL-COA DEHYDROGENASE, MITOCHONDRIAL-RELATED"/>
    <property type="match status" value="1"/>
</dbReference>
<dbReference type="Gene3D" id="2.40.110.10">
    <property type="entry name" value="Butyryl-CoA Dehydrogenase, subunit A, domain 2"/>
    <property type="match status" value="1"/>
</dbReference>
<dbReference type="EMBL" id="FTOO01000010">
    <property type="protein sequence ID" value="SIT02898.1"/>
    <property type="molecule type" value="Genomic_DNA"/>
</dbReference>
<dbReference type="SUPFAM" id="SSF47203">
    <property type="entry name" value="Acyl-CoA dehydrogenase C-terminal domain-like"/>
    <property type="match status" value="1"/>
</dbReference>
<accession>A0A1N7NX88</accession>
<dbReference type="Proteomes" id="UP000186156">
    <property type="component" value="Unassembled WGS sequence"/>
</dbReference>
<comment type="similarity">
    <text evidence="2">Belongs to the HpaH/HsaA monooxygenase family.</text>
</comment>
<feature type="domain" description="Acyl-CoA dehydrogenase/oxidase N-terminal" evidence="3">
    <location>
        <begin position="23"/>
        <end position="105"/>
    </location>
</feature>
<organism evidence="5 6">
    <name type="scientific">Alicyclobacillus vulcanalis</name>
    <dbReference type="NCBI Taxonomy" id="252246"/>
    <lineage>
        <taxon>Bacteria</taxon>
        <taxon>Bacillati</taxon>
        <taxon>Bacillota</taxon>
        <taxon>Bacilli</taxon>
        <taxon>Bacillales</taxon>
        <taxon>Alicyclobacillaceae</taxon>
        <taxon>Alicyclobacillus</taxon>
    </lineage>
</organism>
<dbReference type="InterPro" id="IPR050741">
    <property type="entry name" value="Acyl-CoA_dehydrogenase"/>
</dbReference>
<dbReference type="PIRSF" id="PIRSF016578">
    <property type="entry name" value="HsaA"/>
    <property type="match status" value="1"/>
</dbReference>
<sequence length="393" mass="43692">MASTVQIYNPEHVISTAQSLFAVIRPHVWEIDEERKQLDEVMQPIISSGLIRLLVPRRWGGHEMSWYEASQTAMEIAKACPSTGWCYSLLVLHNWMVAFWPEQAQADVWHATPDACVASSFNPAPGSSCEITPGGYRLNGKWSFSSGIDHSDWVIVSHRDPAIQSESGRHTLYFLVPKSDCTVHDVWHVVGMRGTGSNVVELTNVFVPQHRVIALEPWNEDAQAPGTLVNPSPLYKIQLSAVMPVTLLSVIIGATVGAYELWRDHIANSRSRNGGIVASSTSQQVRLTRVAKKIEAAKALLEHSLQIVHRGETLDYKTRVSLRCNYAYCAELCTEAVETMFMTSGAAATAERNLLQLFWRDIHAGAMHMAFNFESVGTLYAQMELGLPAEVLY</sequence>
<dbReference type="InterPro" id="IPR046373">
    <property type="entry name" value="Acyl-CoA_Oxase/DH_mid-dom_sf"/>
</dbReference>
<dbReference type="GO" id="GO:0003995">
    <property type="term" value="F:acyl-CoA dehydrogenase activity"/>
    <property type="evidence" value="ECO:0007669"/>
    <property type="project" value="TreeGrafter"/>
</dbReference>
<dbReference type="GO" id="GO:0050660">
    <property type="term" value="F:flavin adenine dinucleotide binding"/>
    <property type="evidence" value="ECO:0007669"/>
    <property type="project" value="InterPro"/>
</dbReference>
<dbReference type="Pfam" id="PF08028">
    <property type="entry name" value="Acyl-CoA_dh_2"/>
    <property type="match status" value="1"/>
</dbReference>
<dbReference type="SUPFAM" id="SSF56645">
    <property type="entry name" value="Acyl-CoA dehydrogenase NM domain-like"/>
    <property type="match status" value="1"/>
</dbReference>
<dbReference type="InterPro" id="IPR013107">
    <property type="entry name" value="Acyl-CoA_DH_C"/>
</dbReference>
<reference evidence="6" key="1">
    <citation type="submission" date="2017-01" db="EMBL/GenBank/DDBJ databases">
        <authorList>
            <person name="Varghese N."/>
            <person name="Submissions S."/>
        </authorList>
    </citation>
    <scope>NUCLEOTIDE SEQUENCE [LARGE SCALE GENOMIC DNA]</scope>
    <source>
        <strain evidence="6">DSM 16176</strain>
    </source>
</reference>
<evidence type="ECO:0000313" key="6">
    <source>
        <dbReference type="Proteomes" id="UP000186156"/>
    </source>
</evidence>
<evidence type="ECO:0000259" key="4">
    <source>
        <dbReference type="Pfam" id="PF08028"/>
    </source>
</evidence>
<dbReference type="GO" id="GO:0033539">
    <property type="term" value="P:fatty acid beta-oxidation using acyl-CoA dehydrogenase"/>
    <property type="evidence" value="ECO:0007669"/>
    <property type="project" value="TreeGrafter"/>
</dbReference>
<evidence type="ECO:0000256" key="2">
    <source>
        <dbReference type="ARBA" id="ARBA00049661"/>
    </source>
</evidence>
<dbReference type="PANTHER" id="PTHR48083:SF19">
    <property type="entry name" value="FLAVIN-DEPENDENT MONOOXYGENASE, OXYGENASE SUBUNIT HSAA"/>
    <property type="match status" value="1"/>
</dbReference>
<dbReference type="Pfam" id="PF02771">
    <property type="entry name" value="Acyl-CoA_dh_N"/>
    <property type="match status" value="1"/>
</dbReference>
<dbReference type="InterPro" id="IPR036250">
    <property type="entry name" value="AcylCo_DH-like_C"/>
</dbReference>
<keyword evidence="5" id="KW-0503">Monooxygenase</keyword>
<evidence type="ECO:0000313" key="5">
    <source>
        <dbReference type="EMBL" id="SIT02898.1"/>
    </source>
</evidence>
<dbReference type="Gene3D" id="1.20.140.10">
    <property type="entry name" value="Butyryl-CoA Dehydrogenase, subunit A, domain 3"/>
    <property type="match status" value="1"/>
</dbReference>
<dbReference type="OrthoDB" id="1170793at2"/>
<dbReference type="GO" id="GO:0016712">
    <property type="term" value="F:oxidoreductase activity, acting on paired donors, with incorporation or reduction of molecular oxygen, reduced flavin or flavoprotein as one donor, and incorporation of one atom of oxygen"/>
    <property type="evidence" value="ECO:0007669"/>
    <property type="project" value="TreeGrafter"/>
</dbReference>
<gene>
    <name evidence="5" type="ORF">SAMN05421799_11039</name>
</gene>
<evidence type="ECO:0000256" key="1">
    <source>
        <dbReference type="ARBA" id="ARBA00023002"/>
    </source>
</evidence>
<dbReference type="InterPro" id="IPR013786">
    <property type="entry name" value="AcylCoA_DH/ox_N"/>
</dbReference>
<keyword evidence="6" id="KW-1185">Reference proteome</keyword>